<evidence type="ECO:0000313" key="2">
    <source>
        <dbReference type="Proteomes" id="UP000692954"/>
    </source>
</evidence>
<gene>
    <name evidence="1" type="ORF">PSON_ATCC_30995.1.T0040105</name>
</gene>
<dbReference type="EMBL" id="CAJJDN010000004">
    <property type="protein sequence ID" value="CAD8049417.1"/>
    <property type="molecule type" value="Genomic_DNA"/>
</dbReference>
<evidence type="ECO:0000313" key="1">
    <source>
        <dbReference type="EMBL" id="CAD8049417.1"/>
    </source>
</evidence>
<accession>A0A8S1K3G0</accession>
<dbReference type="AlphaFoldDB" id="A0A8S1K3G0"/>
<dbReference type="Proteomes" id="UP000692954">
    <property type="component" value="Unassembled WGS sequence"/>
</dbReference>
<proteinExistence type="predicted"/>
<comment type="caution">
    <text evidence="1">The sequence shown here is derived from an EMBL/GenBank/DDBJ whole genome shotgun (WGS) entry which is preliminary data.</text>
</comment>
<reference evidence="1" key="1">
    <citation type="submission" date="2021-01" db="EMBL/GenBank/DDBJ databases">
        <authorList>
            <consortium name="Genoscope - CEA"/>
            <person name="William W."/>
        </authorList>
    </citation>
    <scope>NUCLEOTIDE SEQUENCE</scope>
</reference>
<protein>
    <submittedName>
        <fullName evidence="1">Uncharacterized protein</fullName>
    </submittedName>
</protein>
<sequence length="83" mass="9803">MYIQYQFEKQRNLDLSFVNNTISKSLEQLYGIIGMAKFQYQIVEIIGNKAKIEIEQDLLQEFWTAIILCSEYGNVKYKCVLIQ</sequence>
<keyword evidence="2" id="KW-1185">Reference proteome</keyword>
<name>A0A8S1K3G0_9CILI</name>
<organism evidence="1 2">
    <name type="scientific">Paramecium sonneborni</name>
    <dbReference type="NCBI Taxonomy" id="65129"/>
    <lineage>
        <taxon>Eukaryota</taxon>
        <taxon>Sar</taxon>
        <taxon>Alveolata</taxon>
        <taxon>Ciliophora</taxon>
        <taxon>Intramacronucleata</taxon>
        <taxon>Oligohymenophorea</taxon>
        <taxon>Peniculida</taxon>
        <taxon>Parameciidae</taxon>
        <taxon>Paramecium</taxon>
    </lineage>
</organism>
<dbReference type="OrthoDB" id="305279at2759"/>